<dbReference type="HOGENOM" id="CLU_054409_0_0_1"/>
<dbReference type="InterPro" id="IPR041667">
    <property type="entry name" value="Cupin_8"/>
</dbReference>
<name>A0A0A1T855_9HYPO</name>
<evidence type="ECO:0000313" key="2">
    <source>
        <dbReference type="EMBL" id="CEJ90979.1"/>
    </source>
</evidence>
<dbReference type="OrthoDB" id="263283at2759"/>
<evidence type="ECO:0000313" key="3">
    <source>
        <dbReference type="Proteomes" id="UP000039046"/>
    </source>
</evidence>
<accession>A0A0A1T855</accession>
<reference evidence="2 3" key="1">
    <citation type="journal article" date="2015" name="Genome Announc.">
        <title>Draft Genome Sequence and Gene Annotation of the Entomopathogenic Fungus Verticillium hemipterigenum.</title>
        <authorList>
            <person name="Horn F."/>
            <person name="Habel A."/>
            <person name="Scharf D.H."/>
            <person name="Dworschak J."/>
            <person name="Brakhage A.A."/>
            <person name="Guthke R."/>
            <person name="Hertweck C."/>
            <person name="Linde J."/>
        </authorList>
    </citation>
    <scope>NUCLEOTIDE SEQUENCE [LARGE SCALE GENOMIC DNA]</scope>
</reference>
<dbReference type="SUPFAM" id="SSF51197">
    <property type="entry name" value="Clavaminate synthase-like"/>
    <property type="match status" value="1"/>
</dbReference>
<keyword evidence="3" id="KW-1185">Reference proteome</keyword>
<sequence length="335" mass="37488">MFMRLGKPSLWKSSLHPSSRGCRYISVSSAPIPSATTEAVASFRDHVFSVDQPSILRSGLNSPTNQLQACSKWFSNDVAKLPFTSHVLEFKDWLFPYELVIATPRQREHFCLFIGWLKATGDDIDISVAELLMQIMEGPGLPDLFTQLDAPLRLLVAAIKFNSLQGDATSEHIQLYIAQSSLSALPKRLQSDLIAPEVVLRAGRGDIYSSSIWLGTQPTYTPLHRDPNPNLFCQLFGTKSVKLMHPSMGQTLFYRVQAKIGQQGNSHIRTADMMQGAEREALHQAVWESQEGQEHIYDVDVHPGDALFIPKGWWHTIKSVGADGLLNASANWWFR</sequence>
<dbReference type="AlphaFoldDB" id="A0A0A1T855"/>
<dbReference type="EMBL" id="CDHN01000003">
    <property type="protein sequence ID" value="CEJ90979.1"/>
    <property type="molecule type" value="Genomic_DNA"/>
</dbReference>
<dbReference type="PROSITE" id="PS51184">
    <property type="entry name" value="JMJC"/>
    <property type="match status" value="1"/>
</dbReference>
<gene>
    <name evidence="2" type="ORF">VHEMI06727</name>
</gene>
<dbReference type="PANTHER" id="PTHR12461:SF105">
    <property type="entry name" value="HYPOXIA-INDUCIBLE FACTOR 1-ALPHA INHIBITOR"/>
    <property type="match status" value="1"/>
</dbReference>
<dbReference type="Gene3D" id="2.60.120.650">
    <property type="entry name" value="Cupin"/>
    <property type="match status" value="1"/>
</dbReference>
<evidence type="ECO:0000259" key="1">
    <source>
        <dbReference type="PROSITE" id="PS51184"/>
    </source>
</evidence>
<organism evidence="2 3">
    <name type="scientific">[Torrubiella] hemipterigena</name>
    <dbReference type="NCBI Taxonomy" id="1531966"/>
    <lineage>
        <taxon>Eukaryota</taxon>
        <taxon>Fungi</taxon>
        <taxon>Dikarya</taxon>
        <taxon>Ascomycota</taxon>
        <taxon>Pezizomycotina</taxon>
        <taxon>Sordariomycetes</taxon>
        <taxon>Hypocreomycetidae</taxon>
        <taxon>Hypocreales</taxon>
        <taxon>Clavicipitaceae</taxon>
        <taxon>Clavicipitaceae incertae sedis</taxon>
        <taxon>'Torrubiella' clade</taxon>
    </lineage>
</organism>
<dbReference type="PANTHER" id="PTHR12461">
    <property type="entry name" value="HYPOXIA-INDUCIBLE FACTOR 1 ALPHA INHIBITOR-RELATED"/>
    <property type="match status" value="1"/>
</dbReference>
<feature type="domain" description="JmjC" evidence="1">
    <location>
        <begin position="184"/>
        <end position="335"/>
    </location>
</feature>
<dbReference type="Proteomes" id="UP000039046">
    <property type="component" value="Unassembled WGS sequence"/>
</dbReference>
<proteinExistence type="predicted"/>
<dbReference type="InterPro" id="IPR003347">
    <property type="entry name" value="JmjC_dom"/>
</dbReference>
<dbReference type="Pfam" id="PF13621">
    <property type="entry name" value="Cupin_8"/>
    <property type="match status" value="1"/>
</dbReference>
<protein>
    <recommendedName>
        <fullName evidence="1">JmjC domain-containing protein</fullName>
    </recommendedName>
</protein>